<sequence length="289" mass="33117">MLKINNLSKSFVDKEAIKNINLTVNKGSILGLVGPNGAGKSTLLRTIVDIYTPDTGSVTLDGENIEDNPSIKERIGYMGDRNDYFNKWKIKHIVKHYKFAYVNFDEEKFNKINEVFQIPLNKKVTKLSKGNISRLFFMLTLSSNPDLLILDEPTSGLDPIVKRKLLKILVDDVFERETTVIISSHNLSDLESICDHIVFINDGEIIKDNSLDTLKTDMKKLQIIFKENAPEDFEHWKEFLHVDKIGRSFNAITNCCNEELMNKLKENGALFIEELDMSLEDMLVYTIEH</sequence>
<accession>A0ACB5RCR7</accession>
<name>A0ACB5RCR7_9CLOT</name>
<dbReference type="EMBL" id="BROD01000001">
    <property type="protein sequence ID" value="GKX67053.1"/>
    <property type="molecule type" value="Genomic_DNA"/>
</dbReference>
<proteinExistence type="predicted"/>
<evidence type="ECO:0000313" key="1">
    <source>
        <dbReference type="EMBL" id="GKX67053.1"/>
    </source>
</evidence>
<comment type="caution">
    <text evidence="1">The sequence shown here is derived from an EMBL/GenBank/DDBJ whole genome shotgun (WGS) entry which is preliminary data.</text>
</comment>
<dbReference type="Proteomes" id="UP001058074">
    <property type="component" value="Unassembled WGS sequence"/>
</dbReference>
<keyword evidence="2" id="KW-1185">Reference proteome</keyword>
<gene>
    <name evidence="1" type="ORF">rsdtw13_23110</name>
</gene>
<organism evidence="1 2">
    <name type="scientific">Inconstantimicrobium mannanitabidum</name>
    <dbReference type="NCBI Taxonomy" id="1604901"/>
    <lineage>
        <taxon>Bacteria</taxon>
        <taxon>Bacillati</taxon>
        <taxon>Bacillota</taxon>
        <taxon>Clostridia</taxon>
        <taxon>Eubacteriales</taxon>
        <taxon>Clostridiaceae</taxon>
        <taxon>Inconstantimicrobium</taxon>
    </lineage>
</organism>
<keyword evidence="1" id="KW-0067">ATP-binding</keyword>
<evidence type="ECO:0000313" key="2">
    <source>
        <dbReference type="Proteomes" id="UP001058074"/>
    </source>
</evidence>
<protein>
    <submittedName>
        <fullName evidence="1">ABC transporter ATP-binding protein</fullName>
    </submittedName>
</protein>
<reference evidence="1" key="1">
    <citation type="journal article" date="2025" name="Int. J. Syst. Evol. Microbiol.">
        <title>Inconstantimicrobium mannanitabidum sp. nov., a novel member of the family Clostridiaceae isolated from anoxic soil under the treatment of reductive soil disinfestation.</title>
        <authorList>
            <person name="Ueki A."/>
            <person name="Tonouchi A."/>
            <person name="Honma S."/>
            <person name="Kaku N."/>
            <person name="Ueki K."/>
        </authorList>
    </citation>
    <scope>NUCLEOTIDE SEQUENCE</scope>
    <source>
        <strain evidence="1">TW13</strain>
    </source>
</reference>
<keyword evidence="1" id="KW-0547">Nucleotide-binding</keyword>